<dbReference type="InterPro" id="IPR022742">
    <property type="entry name" value="Hydrolase_4"/>
</dbReference>
<proteinExistence type="predicted"/>
<protein>
    <submittedName>
        <fullName evidence="2">Lysophospholipase</fullName>
    </submittedName>
</protein>
<dbReference type="InterPro" id="IPR029058">
    <property type="entry name" value="AB_hydrolase_fold"/>
</dbReference>
<keyword evidence="3" id="KW-1185">Reference proteome</keyword>
<evidence type="ECO:0000313" key="3">
    <source>
        <dbReference type="Proteomes" id="UP001064632"/>
    </source>
</evidence>
<dbReference type="RefSeq" id="WP_261694806.1">
    <property type="nucleotide sequence ID" value="NZ_CP104694.1"/>
</dbReference>
<organism evidence="2 3">
    <name type="scientific">Tahibacter amnicola</name>
    <dbReference type="NCBI Taxonomy" id="2976241"/>
    <lineage>
        <taxon>Bacteria</taxon>
        <taxon>Pseudomonadati</taxon>
        <taxon>Pseudomonadota</taxon>
        <taxon>Gammaproteobacteria</taxon>
        <taxon>Lysobacterales</taxon>
        <taxon>Rhodanobacteraceae</taxon>
        <taxon>Tahibacter</taxon>
    </lineage>
</organism>
<dbReference type="Pfam" id="PF12146">
    <property type="entry name" value="Hydrolase_4"/>
    <property type="match status" value="1"/>
</dbReference>
<dbReference type="EMBL" id="CP104694">
    <property type="protein sequence ID" value="UXI67837.1"/>
    <property type="molecule type" value="Genomic_DNA"/>
</dbReference>
<gene>
    <name evidence="2" type="ORF">N4264_24405</name>
</gene>
<dbReference type="Proteomes" id="UP001064632">
    <property type="component" value="Chromosome"/>
</dbReference>
<feature type="domain" description="Serine aminopeptidase S33" evidence="1">
    <location>
        <begin position="51"/>
        <end position="194"/>
    </location>
</feature>
<sequence>MTHFLLLPGMDGSGAFYDDFAARLAPLGTTQIASYPPDRPLGYDELADWLAPQLPRGDWVLFAESFAGPLAILTAARRPPGLRALILCATFAHLPPPWTRVMASFVPVLPAWALPMPVLAQGLFGRDGDAAWSRRLAGVLSGVAPAVMAARARSALRVDVREQARSLRLPVLYLRAGRDRVVPRRAGSVLAQLVQDLRIRDIDGPHFLAQFRSQACIDETAAFLRCCGVLAADPDLARRSG</sequence>
<reference evidence="2" key="1">
    <citation type="submission" date="2022-09" db="EMBL/GenBank/DDBJ databases">
        <title>Tahibacter sp. nov., isolated from a fresh water.</title>
        <authorList>
            <person name="Baek J.H."/>
            <person name="Lee J.K."/>
            <person name="Kim J.M."/>
            <person name="Jeon C.O."/>
        </authorList>
    </citation>
    <scope>NUCLEOTIDE SEQUENCE</scope>
    <source>
        <strain evidence="2">W38</strain>
    </source>
</reference>
<evidence type="ECO:0000313" key="2">
    <source>
        <dbReference type="EMBL" id="UXI67837.1"/>
    </source>
</evidence>
<accession>A0ABY6BE59</accession>
<dbReference type="Gene3D" id="3.40.50.1820">
    <property type="entry name" value="alpha/beta hydrolase"/>
    <property type="match status" value="1"/>
</dbReference>
<dbReference type="SUPFAM" id="SSF53474">
    <property type="entry name" value="alpha/beta-Hydrolases"/>
    <property type="match status" value="1"/>
</dbReference>
<evidence type="ECO:0000259" key="1">
    <source>
        <dbReference type="Pfam" id="PF12146"/>
    </source>
</evidence>
<name>A0ABY6BE59_9GAMM</name>